<evidence type="ECO:0000313" key="2">
    <source>
        <dbReference type="Proteomes" id="UP000244925"/>
    </source>
</evidence>
<gene>
    <name evidence="1" type="ORF">C5O25_01250</name>
</gene>
<reference evidence="2" key="1">
    <citation type="submission" date="2018-02" db="EMBL/GenBank/DDBJ databases">
        <authorList>
            <person name="Clavel T."/>
            <person name="Strowig T."/>
        </authorList>
    </citation>
    <scope>NUCLEOTIDE SEQUENCE [LARGE SCALE GENOMIC DNA]</scope>
    <source>
        <strain evidence="2">DSM 100764</strain>
    </source>
</reference>
<dbReference type="EMBL" id="PUBV01000002">
    <property type="protein sequence ID" value="PWB09303.1"/>
    <property type="molecule type" value="Genomic_DNA"/>
</dbReference>
<comment type="caution">
    <text evidence="1">The sequence shown here is derived from an EMBL/GenBank/DDBJ whole genome shotgun (WGS) entry which is preliminary data.</text>
</comment>
<dbReference type="RefSeq" id="WP_107034925.1">
    <property type="nucleotide sequence ID" value="NZ_PUBV01000002.1"/>
</dbReference>
<evidence type="ECO:0000313" key="1">
    <source>
        <dbReference type="EMBL" id="PWB09303.1"/>
    </source>
</evidence>
<accession>A0A2V1IWF5</accession>
<dbReference type="AlphaFoldDB" id="A0A2V1IWF5"/>
<organism evidence="1 2">
    <name type="scientific">Paramuribaculum intestinale</name>
    <dbReference type="NCBI Taxonomy" id="2094151"/>
    <lineage>
        <taxon>Bacteria</taxon>
        <taxon>Pseudomonadati</taxon>
        <taxon>Bacteroidota</taxon>
        <taxon>Bacteroidia</taxon>
        <taxon>Bacteroidales</taxon>
        <taxon>Muribaculaceae</taxon>
        <taxon>Paramuribaculum</taxon>
    </lineage>
</organism>
<sequence length="104" mass="12006">MPRVVNTSWPIKEEISRRFFLALERLVELNKVASLEAFCNEYGLSAPKYRELRLGYGVTPKPDYKPRYKGIELEAAHYITACYPISAKWLLTGCGKMLTYEVQN</sequence>
<proteinExistence type="predicted"/>
<protein>
    <submittedName>
        <fullName evidence="1">Uncharacterized protein</fullName>
    </submittedName>
</protein>
<dbReference type="Proteomes" id="UP000244925">
    <property type="component" value="Unassembled WGS sequence"/>
</dbReference>
<name>A0A2V1IWF5_9BACT</name>
<keyword evidence="2" id="KW-1185">Reference proteome</keyword>